<sequence>MHMVHTLLTLLSQFFKISSVKEMSKPFVATLETPALVFNLCSVLYITMQ</sequence>
<dbReference type="Proteomes" id="UP000822688">
    <property type="component" value="Chromosome 4"/>
</dbReference>
<accession>A0A8T0IEI9</accession>
<evidence type="ECO:0000313" key="3">
    <source>
        <dbReference type="Proteomes" id="UP000822688"/>
    </source>
</evidence>
<keyword evidence="3" id="KW-1185">Reference proteome</keyword>
<dbReference type="AlphaFoldDB" id="A0A8T0IEI9"/>
<feature type="signal peptide" evidence="1">
    <location>
        <begin position="1"/>
        <end position="19"/>
    </location>
</feature>
<comment type="caution">
    <text evidence="2">The sequence shown here is derived from an EMBL/GenBank/DDBJ whole genome shotgun (WGS) entry which is preliminary data.</text>
</comment>
<organism evidence="2 3">
    <name type="scientific">Ceratodon purpureus</name>
    <name type="common">Fire moss</name>
    <name type="synonym">Dicranum purpureum</name>
    <dbReference type="NCBI Taxonomy" id="3225"/>
    <lineage>
        <taxon>Eukaryota</taxon>
        <taxon>Viridiplantae</taxon>
        <taxon>Streptophyta</taxon>
        <taxon>Embryophyta</taxon>
        <taxon>Bryophyta</taxon>
        <taxon>Bryophytina</taxon>
        <taxon>Bryopsida</taxon>
        <taxon>Dicranidae</taxon>
        <taxon>Pseudoditrichales</taxon>
        <taxon>Ditrichaceae</taxon>
        <taxon>Ceratodon</taxon>
    </lineage>
</organism>
<reference evidence="2" key="1">
    <citation type="submission" date="2020-06" db="EMBL/GenBank/DDBJ databases">
        <title>WGS assembly of Ceratodon purpureus strain R40.</title>
        <authorList>
            <person name="Carey S.B."/>
            <person name="Jenkins J."/>
            <person name="Shu S."/>
            <person name="Lovell J.T."/>
            <person name="Sreedasyam A."/>
            <person name="Maumus F."/>
            <person name="Tiley G.P."/>
            <person name="Fernandez-Pozo N."/>
            <person name="Barry K."/>
            <person name="Chen C."/>
            <person name="Wang M."/>
            <person name="Lipzen A."/>
            <person name="Daum C."/>
            <person name="Saski C.A."/>
            <person name="Payton A.C."/>
            <person name="Mcbreen J.C."/>
            <person name="Conrad R.E."/>
            <person name="Kollar L.M."/>
            <person name="Olsson S."/>
            <person name="Huttunen S."/>
            <person name="Landis J.B."/>
            <person name="Wickett N.J."/>
            <person name="Johnson M.G."/>
            <person name="Rensing S.A."/>
            <person name="Grimwood J."/>
            <person name="Schmutz J."/>
            <person name="Mcdaniel S.F."/>
        </authorList>
    </citation>
    <scope>NUCLEOTIDE SEQUENCE</scope>
    <source>
        <strain evidence="2">R40</strain>
    </source>
</reference>
<dbReference type="EMBL" id="CM026424">
    <property type="protein sequence ID" value="KAG0581301.1"/>
    <property type="molecule type" value="Genomic_DNA"/>
</dbReference>
<name>A0A8T0IEI9_CERPU</name>
<proteinExistence type="predicted"/>
<evidence type="ECO:0000313" key="2">
    <source>
        <dbReference type="EMBL" id="KAG0581301.1"/>
    </source>
</evidence>
<protein>
    <submittedName>
        <fullName evidence="2">Uncharacterized protein</fullName>
    </submittedName>
</protein>
<feature type="chain" id="PRO_5035738359" evidence="1">
    <location>
        <begin position="20"/>
        <end position="49"/>
    </location>
</feature>
<keyword evidence="1" id="KW-0732">Signal</keyword>
<evidence type="ECO:0000256" key="1">
    <source>
        <dbReference type="SAM" id="SignalP"/>
    </source>
</evidence>
<gene>
    <name evidence="2" type="ORF">KC19_4G241300</name>
</gene>